<comment type="caution">
    <text evidence="2">The sequence shown here is derived from an EMBL/GenBank/DDBJ whole genome shotgun (WGS) entry which is preliminary data.</text>
</comment>
<evidence type="ECO:0000313" key="2">
    <source>
        <dbReference type="EMBL" id="RDX80478.1"/>
    </source>
</evidence>
<name>A0A371FQ96_MUCPR</name>
<feature type="non-terminal residue" evidence="2">
    <location>
        <position position="158"/>
    </location>
</feature>
<keyword evidence="1" id="KW-0812">Transmembrane</keyword>
<reference evidence="2" key="1">
    <citation type="submission" date="2018-05" db="EMBL/GenBank/DDBJ databases">
        <title>Draft genome of Mucuna pruriens seed.</title>
        <authorList>
            <person name="Nnadi N.E."/>
            <person name="Vos R."/>
            <person name="Hasami M.H."/>
            <person name="Devisetty U.K."/>
            <person name="Aguiy J.C."/>
        </authorList>
    </citation>
    <scope>NUCLEOTIDE SEQUENCE [LARGE SCALE GENOMIC DNA]</scope>
    <source>
        <strain evidence="2">JCA_2017</strain>
    </source>
</reference>
<sequence>GDNGGNQELLPQLNDHVAFEYNPQWALLDNGETESSRLGIDHVVVRVVDLSHGNVAIAIVYFVQGVLGLVRLVVKFYLKDDLHLDLVEAVVKLSNLYMILSRLIDVLSWSLMAIFVDNKYNIVLSSLSPSRIEHAVSHKAPQDLFSLYVGVLWPLEEL</sequence>
<feature type="non-terminal residue" evidence="2">
    <location>
        <position position="1"/>
    </location>
</feature>
<protein>
    <submittedName>
        <fullName evidence="2">Folate-biopterin transporter 1, chloroplastic</fullName>
    </submittedName>
</protein>
<feature type="transmembrane region" description="Helical" evidence="1">
    <location>
        <begin position="55"/>
        <end position="74"/>
    </location>
</feature>
<dbReference type="AlphaFoldDB" id="A0A371FQ96"/>
<accession>A0A371FQ96</accession>
<organism evidence="2 3">
    <name type="scientific">Mucuna pruriens</name>
    <name type="common">Velvet bean</name>
    <name type="synonym">Dolichos pruriens</name>
    <dbReference type="NCBI Taxonomy" id="157652"/>
    <lineage>
        <taxon>Eukaryota</taxon>
        <taxon>Viridiplantae</taxon>
        <taxon>Streptophyta</taxon>
        <taxon>Embryophyta</taxon>
        <taxon>Tracheophyta</taxon>
        <taxon>Spermatophyta</taxon>
        <taxon>Magnoliopsida</taxon>
        <taxon>eudicotyledons</taxon>
        <taxon>Gunneridae</taxon>
        <taxon>Pentapetalae</taxon>
        <taxon>rosids</taxon>
        <taxon>fabids</taxon>
        <taxon>Fabales</taxon>
        <taxon>Fabaceae</taxon>
        <taxon>Papilionoideae</taxon>
        <taxon>50 kb inversion clade</taxon>
        <taxon>NPAAA clade</taxon>
        <taxon>indigoferoid/millettioid clade</taxon>
        <taxon>Phaseoleae</taxon>
        <taxon>Mucuna</taxon>
    </lineage>
</organism>
<gene>
    <name evidence="2" type="ORF">CR513_38968</name>
</gene>
<keyword evidence="1" id="KW-1133">Transmembrane helix</keyword>
<dbReference type="Proteomes" id="UP000257109">
    <property type="component" value="Unassembled WGS sequence"/>
</dbReference>
<proteinExistence type="predicted"/>
<keyword evidence="3" id="KW-1185">Reference proteome</keyword>
<dbReference type="OrthoDB" id="264392at2759"/>
<keyword evidence="1" id="KW-0472">Membrane</keyword>
<evidence type="ECO:0000256" key="1">
    <source>
        <dbReference type="SAM" id="Phobius"/>
    </source>
</evidence>
<dbReference type="EMBL" id="QJKJ01008210">
    <property type="protein sequence ID" value="RDX80478.1"/>
    <property type="molecule type" value="Genomic_DNA"/>
</dbReference>
<evidence type="ECO:0000313" key="3">
    <source>
        <dbReference type="Proteomes" id="UP000257109"/>
    </source>
</evidence>